<evidence type="ECO:0000313" key="3">
    <source>
        <dbReference type="Proteomes" id="UP000230233"/>
    </source>
</evidence>
<keyword evidence="3" id="KW-1185">Reference proteome</keyword>
<evidence type="ECO:0000313" key="2">
    <source>
        <dbReference type="EMBL" id="PIC38747.1"/>
    </source>
</evidence>
<feature type="transmembrane region" description="Helical" evidence="1">
    <location>
        <begin position="115"/>
        <end position="136"/>
    </location>
</feature>
<evidence type="ECO:0000256" key="1">
    <source>
        <dbReference type="SAM" id="Phobius"/>
    </source>
</evidence>
<feature type="transmembrane region" description="Helical" evidence="1">
    <location>
        <begin position="26"/>
        <end position="47"/>
    </location>
</feature>
<name>A0A2G5UGR5_9PELO</name>
<dbReference type="EMBL" id="PDUG01000003">
    <property type="protein sequence ID" value="PIC38747.1"/>
    <property type="molecule type" value="Genomic_DNA"/>
</dbReference>
<keyword evidence="1" id="KW-0472">Membrane</keyword>
<feature type="transmembrane region" description="Helical" evidence="1">
    <location>
        <begin position="86"/>
        <end position="109"/>
    </location>
</feature>
<accession>A0A2G5UGR5</accession>
<dbReference type="Proteomes" id="UP000230233">
    <property type="component" value="Chromosome III"/>
</dbReference>
<organism evidence="2 3">
    <name type="scientific">Caenorhabditis nigoni</name>
    <dbReference type="NCBI Taxonomy" id="1611254"/>
    <lineage>
        <taxon>Eukaryota</taxon>
        <taxon>Metazoa</taxon>
        <taxon>Ecdysozoa</taxon>
        <taxon>Nematoda</taxon>
        <taxon>Chromadorea</taxon>
        <taxon>Rhabditida</taxon>
        <taxon>Rhabditina</taxon>
        <taxon>Rhabditomorpha</taxon>
        <taxon>Rhabditoidea</taxon>
        <taxon>Rhabditidae</taxon>
        <taxon>Peloderinae</taxon>
        <taxon>Caenorhabditis</taxon>
    </lineage>
</organism>
<keyword evidence="1" id="KW-0812">Transmembrane</keyword>
<keyword evidence="1" id="KW-1133">Transmembrane helix</keyword>
<comment type="caution">
    <text evidence="2">The sequence shown here is derived from an EMBL/GenBank/DDBJ whole genome shotgun (WGS) entry which is preliminary data.</text>
</comment>
<dbReference type="OrthoDB" id="10291957at2759"/>
<protein>
    <recommendedName>
        <fullName evidence="4">Transmembrane protein</fullName>
    </recommendedName>
</protein>
<feature type="transmembrane region" description="Helical" evidence="1">
    <location>
        <begin position="59"/>
        <end position="79"/>
    </location>
</feature>
<sequence>MLASVPEDGDLMAQEYRSLMIVVKKFMTMLFIVCLILAKLFTITYIQSSFGEDEQLIRIETQLGVFGVLFLIPICYCNFLVRGYTVFLLCAIGSLLIDTVEFICIFTIIGSGYWIIFDLGYVALLLFILINIHNIFELKEQQHQPIEEIPLTETINTRYSSIGLNGMGIDRITDFERAERNLQIWDEFCDEIYRHIGSTRSL</sequence>
<proteinExistence type="predicted"/>
<evidence type="ECO:0008006" key="4">
    <source>
        <dbReference type="Google" id="ProtNLM"/>
    </source>
</evidence>
<reference evidence="3" key="1">
    <citation type="submission" date="2017-10" db="EMBL/GenBank/DDBJ databases">
        <title>Rapid genome shrinkage in a self-fertile nematode reveals novel sperm competition proteins.</title>
        <authorList>
            <person name="Yin D."/>
            <person name="Schwarz E.M."/>
            <person name="Thomas C.G."/>
            <person name="Felde R.L."/>
            <person name="Korf I.F."/>
            <person name="Cutter A.D."/>
            <person name="Schartner C.M."/>
            <person name="Ralston E.J."/>
            <person name="Meyer B.J."/>
            <person name="Haag E.S."/>
        </authorList>
    </citation>
    <scope>NUCLEOTIDE SEQUENCE [LARGE SCALE GENOMIC DNA]</scope>
    <source>
        <strain evidence="3">JU1422</strain>
    </source>
</reference>
<gene>
    <name evidence="2" type="primary">Cnig_chr_III.g10654</name>
    <name evidence="2" type="ORF">B9Z55_010654</name>
</gene>
<dbReference type="AlphaFoldDB" id="A0A2G5UGR5"/>